<dbReference type="InterPro" id="IPR036514">
    <property type="entry name" value="SGNH_hydro_sf"/>
</dbReference>
<organism evidence="2 3">
    <name type="scientific">Pelagomonas calceolata</name>
    <dbReference type="NCBI Taxonomy" id="35677"/>
    <lineage>
        <taxon>Eukaryota</taxon>
        <taxon>Sar</taxon>
        <taxon>Stramenopiles</taxon>
        <taxon>Ochrophyta</taxon>
        <taxon>Pelagophyceae</taxon>
        <taxon>Pelagomonadales</taxon>
        <taxon>Pelagomonadaceae</taxon>
        <taxon>Pelagomonas</taxon>
    </lineage>
</organism>
<name>A0A8J2WV93_9STRA</name>
<feature type="chain" id="PRO_5035185466" evidence="1">
    <location>
        <begin position="17"/>
        <end position="546"/>
    </location>
</feature>
<protein>
    <submittedName>
        <fullName evidence="2">Uncharacterized protein</fullName>
    </submittedName>
</protein>
<keyword evidence="3" id="KW-1185">Reference proteome</keyword>
<dbReference type="SUPFAM" id="SSF52266">
    <property type="entry name" value="SGNH hydrolase"/>
    <property type="match status" value="1"/>
</dbReference>
<comment type="caution">
    <text evidence="2">The sequence shown here is derived from an EMBL/GenBank/DDBJ whole genome shotgun (WGS) entry which is preliminary data.</text>
</comment>
<proteinExistence type="predicted"/>
<reference evidence="2" key="1">
    <citation type="submission" date="2021-11" db="EMBL/GenBank/DDBJ databases">
        <authorList>
            <consortium name="Genoscope - CEA"/>
            <person name="William W."/>
        </authorList>
    </citation>
    <scope>NUCLEOTIDE SEQUENCE</scope>
</reference>
<gene>
    <name evidence="2" type="ORF">PECAL_2P00080</name>
</gene>
<feature type="signal peptide" evidence="1">
    <location>
        <begin position="1"/>
        <end position="16"/>
    </location>
</feature>
<evidence type="ECO:0000256" key="1">
    <source>
        <dbReference type="SAM" id="SignalP"/>
    </source>
</evidence>
<dbReference type="Gene3D" id="3.40.50.1110">
    <property type="entry name" value="SGNH hydrolase"/>
    <property type="match status" value="1"/>
</dbReference>
<dbReference type="PANTHER" id="PTHR34407">
    <property type="entry name" value="EXPRESSED PROTEIN"/>
    <property type="match status" value="1"/>
</dbReference>
<sequence>MRLWAWVWCAAAAAEAALRPYRTSRNRAAIPAADNAHRTIPAANNNETFVQYLNRTGGALAWKRRSRSGRLEELRCAAAAGGPPLEVATLGGSMTKGTGCGSAAECPWPARLAARAASDAESDARVRVHNLAVSGTCTGCVTATLPPRLDMTVPNVSVVLWDYGVNDADAHKAVYRQGRFKDLRVAAADVLLRELLSRDPPPVVVVIEGSGPVKAHAAAAEHYDLDVLAYHRAAAGAPLHHNCSWKPNVAHPPPTVHHALGDLVWWFLAARPTDCSRTTRANAPLPPPLASVAARAFFVTCAAPLDYYASLPPGEPSLGTVASTVGSAWRYTADDAGGREDKFGWLGIATPNISVADSKLEFSLNFSRAGVLAVEYLKSYDWHGTVALSVDGAQLHENALSAHWEDRSTQRATTTFAFGTHMNINSQSRKRLPNQYHIRGFAAGVHNVSFFVRLPPQTTAARFKLYALVTCQESKGGGTLKNVTVVPKGAGALKNVTVPKGGGALKSVTAATKGVSNAWRDAHGLARGTDKVRLARHWRLWKPDHS</sequence>
<dbReference type="CDD" id="cd00229">
    <property type="entry name" value="SGNH_hydrolase"/>
    <property type="match status" value="1"/>
</dbReference>
<evidence type="ECO:0000313" key="2">
    <source>
        <dbReference type="EMBL" id="CAH0367015.1"/>
    </source>
</evidence>
<dbReference type="PANTHER" id="PTHR34407:SF1">
    <property type="entry name" value="SGNH HYDROLASE-TYPE ESTERASE DOMAIN-CONTAINING PROTEIN"/>
    <property type="match status" value="1"/>
</dbReference>
<dbReference type="Proteomes" id="UP000789595">
    <property type="component" value="Unassembled WGS sequence"/>
</dbReference>
<accession>A0A8J2WV93</accession>
<dbReference type="EMBL" id="CAKKNE010000002">
    <property type="protein sequence ID" value="CAH0367015.1"/>
    <property type="molecule type" value="Genomic_DNA"/>
</dbReference>
<dbReference type="AlphaFoldDB" id="A0A8J2WV93"/>
<evidence type="ECO:0000313" key="3">
    <source>
        <dbReference type="Proteomes" id="UP000789595"/>
    </source>
</evidence>
<keyword evidence="1" id="KW-0732">Signal</keyword>